<reference evidence="2" key="2">
    <citation type="submission" date="2023-04" db="EMBL/GenBank/DDBJ databases">
        <authorList>
            <person name="Sun J.-Q."/>
        </authorList>
    </citation>
    <scope>NUCLEOTIDE SEQUENCE</scope>
    <source>
        <strain evidence="2">CC-YY355</strain>
    </source>
</reference>
<evidence type="ECO:0000313" key="2">
    <source>
        <dbReference type="EMBL" id="MDH7452427.1"/>
    </source>
</evidence>
<dbReference type="Pfam" id="PF13466">
    <property type="entry name" value="STAS_2"/>
    <property type="match status" value="1"/>
</dbReference>
<gene>
    <name evidence="2" type="ORF">QF205_04920</name>
</gene>
<dbReference type="Proteomes" id="UP001160550">
    <property type="component" value="Unassembled WGS sequence"/>
</dbReference>
<reference evidence="2" key="1">
    <citation type="journal article" date="2007" name="Int. J. Syst. Evol. Microbiol.">
        <title>Luteimonas composti sp. nov., a moderately thermophilic bacterium isolated from food waste.</title>
        <authorList>
            <person name="Young C.C."/>
            <person name="Kampfer P."/>
            <person name="Chen W.M."/>
            <person name="Yen W.S."/>
            <person name="Arun A.B."/>
            <person name="Lai W.A."/>
            <person name="Shen F.T."/>
            <person name="Rekha P.D."/>
            <person name="Lin K.Y."/>
            <person name="Chou J.H."/>
        </authorList>
    </citation>
    <scope>NUCLEOTIDE SEQUENCE</scope>
    <source>
        <strain evidence="2">CC-YY355</strain>
    </source>
</reference>
<evidence type="ECO:0000259" key="1">
    <source>
        <dbReference type="PROSITE" id="PS50801"/>
    </source>
</evidence>
<dbReference type="InterPro" id="IPR002645">
    <property type="entry name" value="STAS_dom"/>
</dbReference>
<dbReference type="InterPro" id="IPR036513">
    <property type="entry name" value="STAS_dom_sf"/>
</dbReference>
<organism evidence="2 3">
    <name type="scientific">Luteimonas composti</name>
    <dbReference type="NCBI Taxonomy" id="398257"/>
    <lineage>
        <taxon>Bacteria</taxon>
        <taxon>Pseudomonadati</taxon>
        <taxon>Pseudomonadota</taxon>
        <taxon>Gammaproteobacteria</taxon>
        <taxon>Lysobacterales</taxon>
        <taxon>Lysobacteraceae</taxon>
        <taxon>Luteimonas</taxon>
    </lineage>
</organism>
<dbReference type="SUPFAM" id="SSF52091">
    <property type="entry name" value="SpoIIaa-like"/>
    <property type="match status" value="1"/>
</dbReference>
<dbReference type="InterPro" id="IPR058548">
    <property type="entry name" value="MlaB-like_STAS"/>
</dbReference>
<keyword evidence="3" id="KW-1185">Reference proteome</keyword>
<dbReference type="EMBL" id="JARYGX010000012">
    <property type="protein sequence ID" value="MDH7452427.1"/>
    <property type="molecule type" value="Genomic_DNA"/>
</dbReference>
<dbReference type="PROSITE" id="PS50801">
    <property type="entry name" value="STAS"/>
    <property type="match status" value="1"/>
</dbReference>
<proteinExistence type="predicted"/>
<feature type="domain" description="STAS" evidence="1">
    <location>
        <begin position="42"/>
        <end position="64"/>
    </location>
</feature>
<evidence type="ECO:0000313" key="3">
    <source>
        <dbReference type="Proteomes" id="UP001160550"/>
    </source>
</evidence>
<dbReference type="Gene3D" id="3.30.750.24">
    <property type="entry name" value="STAS domain"/>
    <property type="match status" value="1"/>
</dbReference>
<sequence length="95" mass="9699">MAQAATLRRDGTTLAFAGALVREAVAALWPAALAQAPGVERFDLSAVTSVDSAGLALLVELAQRGGGVPVVGDPPGLDGLRRAYRLSPTLTFARA</sequence>
<comment type="caution">
    <text evidence="2">The sequence shown here is derived from an EMBL/GenBank/DDBJ whole genome shotgun (WGS) entry which is preliminary data.</text>
</comment>
<name>A0ABT6MP99_9GAMM</name>
<dbReference type="RefSeq" id="WP_280941636.1">
    <property type="nucleotide sequence ID" value="NZ_JARYGX010000012.1"/>
</dbReference>
<protein>
    <submittedName>
        <fullName evidence="2">STAS domain-containing protein</fullName>
    </submittedName>
</protein>
<accession>A0ABT6MP99</accession>